<comment type="similarity">
    <text evidence="2">Belongs to the major facilitator superfamily. Sugar transporter (TC 2.A.1.1) family.</text>
</comment>
<feature type="transmembrane region" description="Helical" evidence="7">
    <location>
        <begin position="367"/>
        <end position="394"/>
    </location>
</feature>
<feature type="transmembrane region" description="Helical" evidence="7">
    <location>
        <begin position="406"/>
        <end position="425"/>
    </location>
</feature>
<dbReference type="InterPro" id="IPR003663">
    <property type="entry name" value="Sugar/inositol_transpt"/>
</dbReference>
<evidence type="ECO:0000256" key="4">
    <source>
        <dbReference type="ARBA" id="ARBA00022692"/>
    </source>
</evidence>
<keyword evidence="3" id="KW-0813">Transport</keyword>
<evidence type="ECO:0000256" key="3">
    <source>
        <dbReference type="ARBA" id="ARBA00022448"/>
    </source>
</evidence>
<dbReference type="Gene3D" id="1.20.1250.20">
    <property type="entry name" value="MFS general substrate transporter like domains"/>
    <property type="match status" value="1"/>
</dbReference>
<dbReference type="InterPro" id="IPR005828">
    <property type="entry name" value="MFS_sugar_transport-like"/>
</dbReference>
<dbReference type="GO" id="GO:0016020">
    <property type="term" value="C:membrane"/>
    <property type="evidence" value="ECO:0007669"/>
    <property type="project" value="UniProtKB-SubCell"/>
</dbReference>
<feature type="transmembrane region" description="Helical" evidence="7">
    <location>
        <begin position="7"/>
        <end position="31"/>
    </location>
</feature>
<dbReference type="EMBL" id="NCSJ02000180">
    <property type="protein sequence ID" value="RFU28010.1"/>
    <property type="molecule type" value="Genomic_DNA"/>
</dbReference>
<feature type="transmembrane region" description="Helical" evidence="7">
    <location>
        <begin position="295"/>
        <end position="315"/>
    </location>
</feature>
<dbReference type="InterPro" id="IPR050360">
    <property type="entry name" value="MFS_Sugar_Transporters"/>
</dbReference>
<keyword evidence="5 7" id="KW-1133">Transmembrane helix</keyword>
<evidence type="ECO:0000256" key="2">
    <source>
        <dbReference type="ARBA" id="ARBA00010992"/>
    </source>
</evidence>
<keyword evidence="6 7" id="KW-0472">Membrane</keyword>
<evidence type="ECO:0000256" key="1">
    <source>
        <dbReference type="ARBA" id="ARBA00004141"/>
    </source>
</evidence>
<organism evidence="9 10">
    <name type="scientific">Scytalidium lignicola</name>
    <name type="common">Hyphomycete</name>
    <dbReference type="NCBI Taxonomy" id="5539"/>
    <lineage>
        <taxon>Eukaryota</taxon>
        <taxon>Fungi</taxon>
        <taxon>Dikarya</taxon>
        <taxon>Ascomycota</taxon>
        <taxon>Pezizomycotina</taxon>
        <taxon>Leotiomycetes</taxon>
        <taxon>Leotiomycetes incertae sedis</taxon>
        <taxon>Scytalidium</taxon>
    </lineage>
</organism>
<proteinExistence type="inferred from homology"/>
<dbReference type="PROSITE" id="PS00217">
    <property type="entry name" value="SUGAR_TRANSPORT_2"/>
    <property type="match status" value="1"/>
</dbReference>
<feature type="transmembrane region" description="Helical" evidence="7">
    <location>
        <begin position="80"/>
        <end position="101"/>
    </location>
</feature>
<dbReference type="OrthoDB" id="6612291at2759"/>
<dbReference type="InterPro" id="IPR005829">
    <property type="entry name" value="Sugar_transporter_CS"/>
</dbReference>
<dbReference type="AlphaFoldDB" id="A0A3E2H3P0"/>
<keyword evidence="10" id="KW-1185">Reference proteome</keyword>
<feature type="non-terminal residue" evidence="9">
    <location>
        <position position="1"/>
    </location>
</feature>
<comment type="caution">
    <text evidence="9">The sequence shown here is derived from an EMBL/GenBank/DDBJ whole genome shotgun (WGS) entry which is preliminary data.</text>
</comment>
<dbReference type="PANTHER" id="PTHR48022:SF7">
    <property type="entry name" value="MAJOR FACILITATOR SUPERFAMILY (MFS) PROFILE DOMAIN-CONTAINING PROTEIN-RELATED"/>
    <property type="match status" value="1"/>
</dbReference>
<dbReference type="PROSITE" id="PS00216">
    <property type="entry name" value="SUGAR_TRANSPORT_1"/>
    <property type="match status" value="1"/>
</dbReference>
<evidence type="ECO:0000313" key="10">
    <source>
        <dbReference type="Proteomes" id="UP000258309"/>
    </source>
</evidence>
<dbReference type="InterPro" id="IPR036259">
    <property type="entry name" value="MFS_trans_sf"/>
</dbReference>
<evidence type="ECO:0000256" key="7">
    <source>
        <dbReference type="SAM" id="Phobius"/>
    </source>
</evidence>
<dbReference type="InterPro" id="IPR011009">
    <property type="entry name" value="Kinase-like_dom_sf"/>
</dbReference>
<feature type="transmembrane region" description="Helical" evidence="7">
    <location>
        <begin position="168"/>
        <end position="189"/>
    </location>
</feature>
<gene>
    <name evidence="9" type="ORF">B7463_g8320</name>
</gene>
<feature type="transmembrane region" description="Helical" evidence="7">
    <location>
        <begin position="327"/>
        <end position="347"/>
    </location>
</feature>
<dbReference type="PRINTS" id="PR00171">
    <property type="entry name" value="SUGRTRNSPORT"/>
</dbReference>
<comment type="subcellular location">
    <subcellularLocation>
        <location evidence="1">Membrane</location>
        <topology evidence="1">Multi-pass membrane protein</topology>
    </subcellularLocation>
</comment>
<dbReference type="PANTHER" id="PTHR48022">
    <property type="entry name" value="PLASTIDIC GLUCOSE TRANSPORTER 4"/>
    <property type="match status" value="1"/>
</dbReference>
<dbReference type="FunFam" id="1.20.1250.20:FF:000026">
    <property type="entry name" value="MFS quinate transporter QutD"/>
    <property type="match status" value="1"/>
</dbReference>
<evidence type="ECO:0000259" key="8">
    <source>
        <dbReference type="PROSITE" id="PS50850"/>
    </source>
</evidence>
<feature type="transmembrane region" description="Helical" evidence="7">
    <location>
        <begin position="51"/>
        <end position="71"/>
    </location>
</feature>
<dbReference type="InterPro" id="IPR020846">
    <property type="entry name" value="MFS_dom"/>
</dbReference>
<feature type="transmembrane region" description="Helical" evidence="7">
    <location>
        <begin position="437"/>
        <end position="455"/>
    </location>
</feature>
<dbReference type="GO" id="GO:0005351">
    <property type="term" value="F:carbohydrate:proton symporter activity"/>
    <property type="evidence" value="ECO:0007669"/>
    <property type="project" value="TreeGrafter"/>
</dbReference>
<feature type="domain" description="Major facilitator superfamily (MFS) profile" evidence="8">
    <location>
        <begin position="9"/>
        <end position="459"/>
    </location>
</feature>
<reference evidence="9 10" key="1">
    <citation type="submission" date="2018-05" db="EMBL/GenBank/DDBJ databases">
        <title>Draft genome sequence of Scytalidium lignicola DSM 105466, a ubiquitous saprotrophic fungus.</title>
        <authorList>
            <person name="Buettner E."/>
            <person name="Gebauer A.M."/>
            <person name="Hofrichter M."/>
            <person name="Liers C."/>
            <person name="Kellner H."/>
        </authorList>
    </citation>
    <scope>NUCLEOTIDE SEQUENCE [LARGE SCALE GENOMIC DNA]</scope>
    <source>
        <strain evidence="9 10">DSM 105466</strain>
    </source>
</reference>
<protein>
    <recommendedName>
        <fullName evidence="8">Major facilitator superfamily (MFS) profile domain-containing protein</fullName>
    </recommendedName>
</protein>
<dbReference type="NCBIfam" id="TIGR00879">
    <property type="entry name" value="SP"/>
    <property type="match status" value="1"/>
</dbReference>
<keyword evidence="4 7" id="KW-0812">Transmembrane</keyword>
<accession>A0A3E2H3P0</accession>
<name>A0A3E2H3P0_SCYLI</name>
<dbReference type="CDD" id="cd17356">
    <property type="entry name" value="MFS_HXT"/>
    <property type="match status" value="1"/>
</dbReference>
<dbReference type="PROSITE" id="PS50850">
    <property type="entry name" value="MFS"/>
    <property type="match status" value="1"/>
</dbReference>
<evidence type="ECO:0000313" key="9">
    <source>
        <dbReference type="EMBL" id="RFU28010.1"/>
    </source>
</evidence>
<feature type="transmembrane region" description="Helical" evidence="7">
    <location>
        <begin position="265"/>
        <end position="283"/>
    </location>
</feature>
<evidence type="ECO:0000256" key="5">
    <source>
        <dbReference type="ARBA" id="ARBA00022989"/>
    </source>
</evidence>
<evidence type="ECO:0000256" key="6">
    <source>
        <dbReference type="ARBA" id="ARBA00023136"/>
    </source>
</evidence>
<dbReference type="Pfam" id="PF00083">
    <property type="entry name" value="Sugar_tr"/>
    <property type="match status" value="1"/>
</dbReference>
<dbReference type="SUPFAM" id="SSF103473">
    <property type="entry name" value="MFS general substrate transporter"/>
    <property type="match status" value="1"/>
</dbReference>
<sequence length="754" mass="84747">MPSKAIYLYGIAPCTGGLAFGYDTGSMSGILAMPQFLEYFDYPSNFRQGGITASIQAGAFAGSLLTGAFLADRFGRKKTILLGSALFTVGCAVACAANGLAALVAGRVINGLGNGCLAMMVPLYQSEIAPREVRGRIISAQQCFINLGILVAFWIQYASSFIEGSAAWRLPMGLQMVATIALHITMYFLPESPRWLVAQDRHEDALHVLAKIHAGGNTEDLYVQAELAEIISKIKFEKEHKSPSYVSLLFGEHARRMWIGIGVQFWQQVTGINVIMYYAVFLFQQAGVQGTQASLLANGIQGAVLNVITWINMWYIDSWGRRKPMVIGGIGMGISMLLIGVIMVAKGNPVYDSLTKKTNFNFTDESASHAAIAFVYIYVFWFALTWACVAWVYPPEIFATNMRSKGTSMTSATNWFVNFWFALYIPTAMNKISWKLYIIFAAICFLISIVVYLFFPESAGKTLEEMDFLFIKGRTPWVFMDHEATKVGALFDRDMAHGEALTAFDEKTMATGQVEHVGHVEAKKGIKTTVWLANEKKEGRVMYGGHIETDGHPTGIFRMRQRSQLTQYNVFRLELHRDALSNFVNQLISRQSQWIKPYLPHHYSLPDTIIIKTRKQGAEEEFDIEKAMYQMMRALQGPKIPVYYGETKHNGVPALIISDVGGVPLNDRNLKLDEDELKEKLEDVYRATFEYGVCQTDSKLDNFHWVNSTIIALHVDLGRFEWIEPEDRDMVLKSETSYLLKRYKDHQESLPDEC</sequence>
<dbReference type="Proteomes" id="UP000258309">
    <property type="component" value="Unassembled WGS sequence"/>
</dbReference>
<feature type="transmembrane region" description="Helical" evidence="7">
    <location>
        <begin position="144"/>
        <end position="162"/>
    </location>
</feature>
<dbReference type="SUPFAM" id="SSF56112">
    <property type="entry name" value="Protein kinase-like (PK-like)"/>
    <property type="match status" value="1"/>
</dbReference>
<feature type="non-terminal residue" evidence="9">
    <location>
        <position position="754"/>
    </location>
</feature>